<sequence length="112" mass="11520">MRDKGFRVSGGPPPEADVDGVLDLARRRASTLAEADDALTVLRGRACSADGAAEVVVDGGGRLVSLTLAESVTALTAARIAALVVDTERAAARDALARRHAVLDDLTADLGR</sequence>
<dbReference type="AlphaFoldDB" id="A0A6S6P6W5"/>
<protein>
    <recommendedName>
        <fullName evidence="3">YbaB/EbfC DNA-binding family protein</fullName>
    </recommendedName>
</protein>
<dbReference type="Gene3D" id="3.30.1310.10">
    <property type="entry name" value="Nucleoid-associated protein YbaB-like domain"/>
    <property type="match status" value="1"/>
</dbReference>
<reference evidence="1 2" key="1">
    <citation type="submission" date="2020-07" db="EMBL/GenBank/DDBJ databases">
        <title>Complete genome sequence of Mycolicibacterium litorale like strain isolated from cardiac implantable electronic device infection.</title>
        <authorList>
            <person name="Fukano H."/>
            <person name="Miyama H."/>
            <person name="Hoshino Y."/>
        </authorList>
    </citation>
    <scope>NUCLEOTIDE SEQUENCE [LARGE SCALE GENOMIC DNA]</scope>
    <source>
        <strain evidence="1 2">NIIDNTM18</strain>
    </source>
</reference>
<evidence type="ECO:0000313" key="2">
    <source>
        <dbReference type="Proteomes" id="UP000515734"/>
    </source>
</evidence>
<evidence type="ECO:0008006" key="3">
    <source>
        <dbReference type="Google" id="ProtNLM"/>
    </source>
</evidence>
<dbReference type="EMBL" id="AP023287">
    <property type="protein sequence ID" value="BCI52028.1"/>
    <property type="molecule type" value="Genomic_DNA"/>
</dbReference>
<organism evidence="1 2">
    <name type="scientific">Mycolicibacterium litorale</name>
    <dbReference type="NCBI Taxonomy" id="758802"/>
    <lineage>
        <taxon>Bacteria</taxon>
        <taxon>Bacillati</taxon>
        <taxon>Actinomycetota</taxon>
        <taxon>Actinomycetes</taxon>
        <taxon>Mycobacteriales</taxon>
        <taxon>Mycobacteriaceae</taxon>
        <taxon>Mycolicibacterium</taxon>
    </lineage>
</organism>
<evidence type="ECO:0000313" key="1">
    <source>
        <dbReference type="EMBL" id="BCI52028.1"/>
    </source>
</evidence>
<proteinExistence type="predicted"/>
<dbReference type="Proteomes" id="UP000515734">
    <property type="component" value="Chromosome"/>
</dbReference>
<accession>A0A6S6P6W5</accession>
<name>A0A6S6P6W5_9MYCO</name>
<gene>
    <name evidence="1" type="ORF">NIIDNTM18_13060</name>
</gene>
<dbReference type="InterPro" id="IPR036894">
    <property type="entry name" value="YbaB-like_sf"/>
</dbReference>